<evidence type="ECO:0000313" key="1">
    <source>
        <dbReference type="EMBL" id="PWI49846.1"/>
    </source>
</evidence>
<protein>
    <submittedName>
        <fullName evidence="1">Uncharacterized protein</fullName>
    </submittedName>
</protein>
<evidence type="ECO:0000313" key="2">
    <source>
        <dbReference type="Proteomes" id="UP000245380"/>
    </source>
</evidence>
<name>A0A2U3CLC1_SULT2</name>
<dbReference type="Proteomes" id="UP000245380">
    <property type="component" value="Unassembled WGS sequence"/>
</dbReference>
<keyword evidence="2" id="KW-1185">Reference proteome</keyword>
<dbReference type="EMBL" id="MPDK01000135">
    <property type="protein sequence ID" value="PWI49846.1"/>
    <property type="molecule type" value="Genomic_DNA"/>
</dbReference>
<comment type="caution">
    <text evidence="1">The sequence shown here is derived from an EMBL/GenBank/DDBJ whole genome shotgun (WGS) entry which is preliminary data.</text>
</comment>
<dbReference type="AlphaFoldDB" id="A0A2U3CLC1"/>
<sequence length="68" mass="7585">MEKNTAYATPVIGSSQYLTLHRPLAVKVRRDGTWIVQRSAHPLPAGTYRVSGNQVIAMKEAPKLKKRP</sequence>
<reference evidence="1 2" key="1">
    <citation type="submission" date="2016-11" db="EMBL/GenBank/DDBJ databases">
        <title>Comparative genomics of Acidibacillus ferroxidans species.</title>
        <authorList>
            <person name="Oliveira G."/>
            <person name="Nunes G."/>
            <person name="Oliveira R."/>
            <person name="Araujo F."/>
            <person name="Salim A."/>
            <person name="Scholte L."/>
            <person name="Morais D."/>
            <person name="Nancucheo I."/>
            <person name="Johnson D.B."/>
            <person name="Grail B."/>
            <person name="Bittencourt J."/>
            <person name="Valadares R."/>
        </authorList>
    </citation>
    <scope>NUCLEOTIDE SEQUENCE [LARGE SCALE GENOMIC DNA]</scope>
    <source>
        <strain evidence="1 2">Y002</strain>
    </source>
</reference>
<organism evidence="1 2">
    <name type="scientific">Sulfoacidibacillus thermotolerans</name>
    <name type="common">Acidibacillus sulfuroxidans</name>
    <dbReference type="NCBI Taxonomy" id="1765684"/>
    <lineage>
        <taxon>Bacteria</taxon>
        <taxon>Bacillati</taxon>
        <taxon>Bacillota</taxon>
        <taxon>Bacilli</taxon>
        <taxon>Bacillales</taxon>
        <taxon>Alicyclobacillaceae</taxon>
        <taxon>Sulfoacidibacillus</taxon>
    </lineage>
</organism>
<gene>
    <name evidence="1" type="ORF">BM613_14605</name>
</gene>
<accession>A0A2U3CLC1</accession>
<proteinExistence type="predicted"/>